<evidence type="ECO:0000256" key="2">
    <source>
        <dbReference type="SAM" id="Phobius"/>
    </source>
</evidence>
<evidence type="ECO:0000256" key="1">
    <source>
        <dbReference type="SAM" id="MobiDB-lite"/>
    </source>
</evidence>
<comment type="caution">
    <text evidence="3">The sequence shown here is derived from an EMBL/GenBank/DDBJ whole genome shotgun (WGS) entry which is preliminary data.</text>
</comment>
<gene>
    <name evidence="3" type="ORF">HF519_27765</name>
</gene>
<dbReference type="AlphaFoldDB" id="A0A848DS97"/>
<reference evidence="3 4" key="1">
    <citation type="submission" date="2020-04" db="EMBL/GenBank/DDBJ databases">
        <authorList>
            <person name="Klaysubun C."/>
            <person name="Duangmal K."/>
            <person name="Lipun K."/>
        </authorList>
    </citation>
    <scope>NUCLEOTIDE SEQUENCE [LARGE SCALE GENOMIC DNA]</scope>
    <source>
        <strain evidence="3 4">DSM 45300</strain>
    </source>
</reference>
<dbReference type="RefSeq" id="WP_169415948.1">
    <property type="nucleotide sequence ID" value="NZ_JAAXKZ010000171.1"/>
</dbReference>
<evidence type="ECO:0000313" key="4">
    <source>
        <dbReference type="Proteomes" id="UP000586918"/>
    </source>
</evidence>
<dbReference type="EMBL" id="JAAXKZ010000171">
    <property type="protein sequence ID" value="NMH95286.1"/>
    <property type="molecule type" value="Genomic_DNA"/>
</dbReference>
<accession>A0A848DS97</accession>
<proteinExistence type="predicted"/>
<keyword evidence="2" id="KW-1133">Transmembrane helix</keyword>
<organism evidence="3 4">
    <name type="scientific">Pseudonocardia bannensis</name>
    <dbReference type="NCBI Taxonomy" id="630973"/>
    <lineage>
        <taxon>Bacteria</taxon>
        <taxon>Bacillati</taxon>
        <taxon>Actinomycetota</taxon>
        <taxon>Actinomycetes</taxon>
        <taxon>Pseudonocardiales</taxon>
        <taxon>Pseudonocardiaceae</taxon>
        <taxon>Pseudonocardia</taxon>
    </lineage>
</organism>
<evidence type="ECO:0000313" key="3">
    <source>
        <dbReference type="EMBL" id="NMH95286.1"/>
    </source>
</evidence>
<keyword evidence="4" id="KW-1185">Reference proteome</keyword>
<sequence length="91" mass="9478">MAPDHPEWSLRGPARALLWWPLISFLLLAAFPDAGPGAIALVGGLLAVIGALGAAIGRMLARRSTAVTPAPRATNDEVLPGEDLAMERRAA</sequence>
<feature type="region of interest" description="Disordered" evidence="1">
    <location>
        <begin position="65"/>
        <end position="91"/>
    </location>
</feature>
<keyword evidence="2" id="KW-0812">Transmembrane</keyword>
<dbReference type="Proteomes" id="UP000586918">
    <property type="component" value="Unassembled WGS sequence"/>
</dbReference>
<protein>
    <submittedName>
        <fullName evidence="3">Uncharacterized protein</fullName>
    </submittedName>
</protein>
<keyword evidence="2" id="KW-0472">Membrane</keyword>
<feature type="transmembrane region" description="Helical" evidence="2">
    <location>
        <begin position="37"/>
        <end position="56"/>
    </location>
</feature>
<name>A0A848DS97_9PSEU</name>